<evidence type="ECO:0000313" key="2">
    <source>
        <dbReference type="Proteomes" id="UP000318720"/>
    </source>
</evidence>
<organism evidence="1 2">
    <name type="scientific">Streptomyces ipomoeae</name>
    <dbReference type="NCBI Taxonomy" id="103232"/>
    <lineage>
        <taxon>Bacteria</taxon>
        <taxon>Bacillati</taxon>
        <taxon>Actinomycetota</taxon>
        <taxon>Actinomycetes</taxon>
        <taxon>Kitasatosporales</taxon>
        <taxon>Streptomycetaceae</taxon>
        <taxon>Streptomyces</taxon>
    </lineage>
</organism>
<gene>
    <name evidence="1" type="ORF">Sipo8835_27840</name>
</gene>
<protein>
    <submittedName>
        <fullName evidence="1">Uncharacterized protein</fullName>
    </submittedName>
</protein>
<dbReference type="AlphaFoldDB" id="A0A540NVC2"/>
<accession>A0A540NVC2</accession>
<reference evidence="1 2" key="1">
    <citation type="submission" date="2019-03" db="EMBL/GenBank/DDBJ databases">
        <title>Comparative genomic analyses of the sweetpotato soil rot pathogen, Streptomyces ipomoeae.</title>
        <authorList>
            <person name="Ruschel Soares N."/>
            <person name="Badger J.H."/>
            <person name="Huguet-Tapia J.C."/>
            <person name="Clark C.A."/>
            <person name="Pettis G.S."/>
        </authorList>
    </citation>
    <scope>NUCLEOTIDE SEQUENCE [LARGE SCALE GENOMIC DNA]</scope>
    <source>
        <strain evidence="1 2">88-35</strain>
    </source>
</reference>
<dbReference type="RefSeq" id="WP_009298253.1">
    <property type="nucleotide sequence ID" value="NZ_CP182305.1"/>
</dbReference>
<proteinExistence type="predicted"/>
<comment type="caution">
    <text evidence="1">The sequence shown here is derived from an EMBL/GenBank/DDBJ whole genome shotgun (WGS) entry which is preliminary data.</text>
</comment>
<name>A0A540NVC2_9ACTN</name>
<sequence>MARILTIGSRATRVAAVCAIAASVALTQAGSANAAAKNRLPNGSKLKAGQCISEGPASRKASFCVGKYYDLTMHYKKKSCTVYKAKGHIKGPSSYVQVAKNGDVRFYQYSGGRVLWRSKTTQFKGAALVVGSSRPGNQAVLGVDTGKAFFIIKKCPFNG</sequence>
<dbReference type="GeneID" id="301702888"/>
<evidence type="ECO:0000313" key="1">
    <source>
        <dbReference type="EMBL" id="TQE27330.1"/>
    </source>
</evidence>
<dbReference type="Proteomes" id="UP000318720">
    <property type="component" value="Unassembled WGS sequence"/>
</dbReference>
<dbReference type="EMBL" id="SPAZ01000229">
    <property type="protein sequence ID" value="TQE27330.1"/>
    <property type="molecule type" value="Genomic_DNA"/>
</dbReference>